<keyword evidence="5" id="KW-0560">Oxidoreductase</keyword>
<dbReference type="PROSITE" id="PS00073">
    <property type="entry name" value="ACYL_COA_DH_2"/>
    <property type="match status" value="1"/>
</dbReference>
<comment type="cofactor">
    <cofactor evidence="1 5">
        <name>FAD</name>
        <dbReference type="ChEBI" id="CHEBI:57692"/>
    </cofactor>
</comment>
<feature type="region of interest" description="Disordered" evidence="6">
    <location>
        <begin position="616"/>
        <end position="644"/>
    </location>
</feature>
<protein>
    <submittedName>
        <fullName evidence="10">Acyl-CoA dehydrogenase family protein</fullName>
    </submittedName>
</protein>
<feature type="domain" description="Acyl-CoA oxidase/dehydrogenase middle" evidence="8">
    <location>
        <begin position="190"/>
        <end position="287"/>
    </location>
</feature>
<dbReference type="PANTHER" id="PTHR42707:SF2">
    <property type="entry name" value="ACD11 DEHYDROGENASE"/>
    <property type="match status" value="1"/>
</dbReference>
<dbReference type="SUPFAM" id="SSF56645">
    <property type="entry name" value="Acyl-CoA dehydrogenase NM domain-like"/>
    <property type="match status" value="1"/>
</dbReference>
<dbReference type="Proteomes" id="UP001597181">
    <property type="component" value="Unassembled WGS sequence"/>
</dbReference>
<keyword evidence="11" id="KW-1185">Reference proteome</keyword>
<dbReference type="InterPro" id="IPR006089">
    <property type="entry name" value="Acyl-CoA_DH_CS"/>
</dbReference>
<dbReference type="InterPro" id="IPR006091">
    <property type="entry name" value="Acyl-CoA_Oxase/DH_mid-dom"/>
</dbReference>
<keyword evidence="4 5" id="KW-0274">FAD</keyword>
<accession>A0ABW3TMD1</accession>
<reference evidence="11" key="1">
    <citation type="journal article" date="2019" name="Int. J. Syst. Evol. Microbiol.">
        <title>The Global Catalogue of Microorganisms (GCM) 10K type strain sequencing project: providing services to taxonomists for standard genome sequencing and annotation.</title>
        <authorList>
            <consortium name="The Broad Institute Genomics Platform"/>
            <consortium name="The Broad Institute Genome Sequencing Center for Infectious Disease"/>
            <person name="Wu L."/>
            <person name="Ma J."/>
        </authorList>
    </citation>
    <scope>NUCLEOTIDE SEQUENCE [LARGE SCALE GENOMIC DNA]</scope>
    <source>
        <strain evidence="11">CCUG 50213</strain>
    </source>
</reference>
<dbReference type="InterPro" id="IPR036250">
    <property type="entry name" value="AcylCo_DH-like_C"/>
</dbReference>
<evidence type="ECO:0000256" key="5">
    <source>
        <dbReference type="RuleBase" id="RU362125"/>
    </source>
</evidence>
<evidence type="ECO:0000313" key="11">
    <source>
        <dbReference type="Proteomes" id="UP001597181"/>
    </source>
</evidence>
<feature type="domain" description="Acyl-CoA dehydrogenase/oxidase C-terminal" evidence="7">
    <location>
        <begin position="298"/>
        <end position="469"/>
    </location>
</feature>
<feature type="domain" description="Adaptive response protein AidB N-terminal" evidence="9">
    <location>
        <begin position="23"/>
        <end position="176"/>
    </location>
</feature>
<evidence type="ECO:0000313" key="10">
    <source>
        <dbReference type="EMBL" id="MFD1200779.1"/>
    </source>
</evidence>
<sequence length="644" mass="70199">MPGFVTHTIEDAVMSGSPESTMPDTEGINAFEIDTDLQTTLSSALSPELYSIAAPHLRELGRLVGTELDTLSRTADANPPRLRTFDSRGRLVNAIDYHPAYTRMEHLGVEQFGLVAMSHKPVLGFDAPVPHVLKYAFWYLFVQAEFALACPMSMTDAAIRVLKRYGDTALSERFVEPMLRTEPGHFSGAQFMTEKQGGSDVGANVVEARQDGGEWRLWGDKWFCSNVSADLALVLARPHGAAPGTSGLAMFLMPRLLPDGSMNSFRINRLKDKLGTRAMASGEVQFAGALCYPVGELGTGFKQMMSMVNASRLSNAMRSAALMRRSYIEALTSAQGRPAFGQMLVDKPLMRAALFGMLVESEAAAATLFHTAVSYDRADAAVASLSPEERHASVPDEPHSRYVRLLTPLLKGVICKRGRHVVSEGMEARGGNGYIDDWVDGKLLRDAQLGSIWEGTTNIVALDVQRAMLRNGSDVPFFAEIRGKLTPYAVDTTVGRIAEYLLAAATEAEQECDQLSLLGSEHRELGAVRLMHRLYDLLASSLLLEQAMTEARDANSFRKLAVLLGYLDEHFLRQENTAGSAEHVMLTHAAEQVLSAGHVPLSAVEPMLLRTIARAGSRHPMHRARERQGGAATAARISASGDIK</sequence>
<dbReference type="Pfam" id="PF18158">
    <property type="entry name" value="AidB_N"/>
    <property type="match status" value="1"/>
</dbReference>
<dbReference type="SUPFAM" id="SSF47203">
    <property type="entry name" value="Acyl-CoA dehydrogenase C-terminal domain-like"/>
    <property type="match status" value="1"/>
</dbReference>
<evidence type="ECO:0000256" key="4">
    <source>
        <dbReference type="ARBA" id="ARBA00022827"/>
    </source>
</evidence>
<proteinExistence type="inferred from homology"/>
<dbReference type="RefSeq" id="WP_343959300.1">
    <property type="nucleotide sequence ID" value="NZ_BAAAKZ010000003.1"/>
</dbReference>
<dbReference type="Pfam" id="PF02770">
    <property type="entry name" value="Acyl-CoA_dh_M"/>
    <property type="match status" value="1"/>
</dbReference>
<gene>
    <name evidence="10" type="ORF">ACFQ3U_02575</name>
</gene>
<evidence type="ECO:0000259" key="9">
    <source>
        <dbReference type="Pfam" id="PF18158"/>
    </source>
</evidence>
<dbReference type="Pfam" id="PF00441">
    <property type="entry name" value="Acyl-CoA_dh_1"/>
    <property type="match status" value="1"/>
</dbReference>
<evidence type="ECO:0000256" key="6">
    <source>
        <dbReference type="SAM" id="MobiDB-lite"/>
    </source>
</evidence>
<organism evidence="10 11">
    <name type="scientific">Leucobacter albus</name>
    <dbReference type="NCBI Taxonomy" id="272210"/>
    <lineage>
        <taxon>Bacteria</taxon>
        <taxon>Bacillati</taxon>
        <taxon>Actinomycetota</taxon>
        <taxon>Actinomycetes</taxon>
        <taxon>Micrococcales</taxon>
        <taxon>Microbacteriaceae</taxon>
        <taxon>Leucobacter</taxon>
    </lineage>
</organism>
<dbReference type="Gene3D" id="6.10.250.600">
    <property type="match status" value="1"/>
</dbReference>
<dbReference type="InterPro" id="IPR009100">
    <property type="entry name" value="AcylCoA_DH/oxidase_NM_dom_sf"/>
</dbReference>
<evidence type="ECO:0000256" key="2">
    <source>
        <dbReference type="ARBA" id="ARBA00009347"/>
    </source>
</evidence>
<dbReference type="EMBL" id="JBHTLY010000001">
    <property type="protein sequence ID" value="MFD1200779.1"/>
    <property type="molecule type" value="Genomic_DNA"/>
</dbReference>
<dbReference type="Gene3D" id="1.20.140.10">
    <property type="entry name" value="Butyryl-CoA Dehydrogenase, subunit A, domain 3"/>
    <property type="match status" value="1"/>
</dbReference>
<evidence type="ECO:0000259" key="8">
    <source>
        <dbReference type="Pfam" id="PF02770"/>
    </source>
</evidence>
<dbReference type="Gene3D" id="2.40.110.20">
    <property type="match status" value="1"/>
</dbReference>
<dbReference type="InterPro" id="IPR052904">
    <property type="entry name" value="Acyl-CoA_dehydrogenase-like"/>
</dbReference>
<name>A0ABW3TMD1_9MICO</name>
<keyword evidence="3 5" id="KW-0285">Flavoprotein</keyword>
<evidence type="ECO:0000256" key="1">
    <source>
        <dbReference type="ARBA" id="ARBA00001974"/>
    </source>
</evidence>
<evidence type="ECO:0000259" key="7">
    <source>
        <dbReference type="Pfam" id="PF00441"/>
    </source>
</evidence>
<comment type="similarity">
    <text evidence="2 5">Belongs to the acyl-CoA dehydrogenase family.</text>
</comment>
<feature type="compositionally biased region" description="Basic residues" evidence="6">
    <location>
        <begin position="616"/>
        <end position="625"/>
    </location>
</feature>
<dbReference type="InterPro" id="IPR041504">
    <property type="entry name" value="AidB_N"/>
</dbReference>
<dbReference type="PANTHER" id="PTHR42707">
    <property type="entry name" value="ACYL-COA DEHYDROGENASE"/>
    <property type="match status" value="1"/>
</dbReference>
<comment type="caution">
    <text evidence="10">The sequence shown here is derived from an EMBL/GenBank/DDBJ whole genome shotgun (WGS) entry which is preliminary data.</text>
</comment>
<dbReference type="InterPro" id="IPR009075">
    <property type="entry name" value="AcylCo_DH/oxidase_C"/>
</dbReference>
<evidence type="ECO:0000256" key="3">
    <source>
        <dbReference type="ARBA" id="ARBA00022630"/>
    </source>
</evidence>